<feature type="coiled-coil region" evidence="2">
    <location>
        <begin position="817"/>
        <end position="844"/>
    </location>
</feature>
<dbReference type="InterPro" id="IPR003594">
    <property type="entry name" value="HATPase_dom"/>
</dbReference>
<feature type="domain" description="Histidine kinase" evidence="4">
    <location>
        <begin position="844"/>
        <end position="1024"/>
    </location>
</feature>
<name>D2QQM1_SPILD</name>
<dbReference type="Proteomes" id="UP000002028">
    <property type="component" value="Chromosome"/>
</dbReference>
<dbReference type="Gene3D" id="3.30.565.10">
    <property type="entry name" value="Histidine kinase-like ATPase, C-terminal domain"/>
    <property type="match status" value="1"/>
</dbReference>
<dbReference type="EMBL" id="CP001769">
    <property type="protein sequence ID" value="ADB40802.1"/>
    <property type="molecule type" value="Genomic_DNA"/>
</dbReference>
<dbReference type="InterPro" id="IPR013783">
    <property type="entry name" value="Ig-like_fold"/>
</dbReference>
<dbReference type="GO" id="GO:0046983">
    <property type="term" value="F:protein dimerization activity"/>
    <property type="evidence" value="ECO:0007669"/>
    <property type="project" value="InterPro"/>
</dbReference>
<dbReference type="PANTHER" id="PTHR43547:SF2">
    <property type="entry name" value="HYBRID SIGNAL TRANSDUCTION HISTIDINE KINASE C"/>
    <property type="match status" value="1"/>
</dbReference>
<evidence type="ECO:0000256" key="3">
    <source>
        <dbReference type="SAM" id="Phobius"/>
    </source>
</evidence>
<keyword evidence="3" id="KW-0472">Membrane</keyword>
<keyword evidence="2" id="KW-0175">Coiled coil</keyword>
<dbReference type="STRING" id="504472.Slin_4824"/>
<dbReference type="InterPro" id="IPR005467">
    <property type="entry name" value="His_kinase_dom"/>
</dbReference>
<dbReference type="Pfam" id="PF07730">
    <property type="entry name" value="HisKA_3"/>
    <property type="match status" value="1"/>
</dbReference>
<dbReference type="HOGENOM" id="CLU_000445_28_2_10"/>
<dbReference type="GO" id="GO:0000155">
    <property type="term" value="F:phosphorelay sensor kinase activity"/>
    <property type="evidence" value="ECO:0007669"/>
    <property type="project" value="InterPro"/>
</dbReference>
<dbReference type="Pfam" id="PF02518">
    <property type="entry name" value="HATPase_c"/>
    <property type="match status" value="1"/>
</dbReference>
<dbReference type="PROSITE" id="PS50109">
    <property type="entry name" value="HIS_KIN"/>
    <property type="match status" value="1"/>
</dbReference>
<dbReference type="Gene3D" id="2.130.10.10">
    <property type="entry name" value="YVTN repeat-like/Quinoprotein amine dehydrogenase"/>
    <property type="match status" value="4"/>
</dbReference>
<dbReference type="EC" id="2.7.13.3" evidence="5"/>
<evidence type="ECO:0000313" key="6">
    <source>
        <dbReference type="Proteomes" id="UP000002028"/>
    </source>
</evidence>
<evidence type="ECO:0000256" key="1">
    <source>
        <dbReference type="ARBA" id="ARBA00022553"/>
    </source>
</evidence>
<reference evidence="5 6" key="1">
    <citation type="journal article" date="2010" name="Stand. Genomic Sci.">
        <title>Complete genome sequence of Spirosoma linguale type strain (1).</title>
        <authorList>
            <person name="Lail K."/>
            <person name="Sikorski J."/>
            <person name="Saunders E."/>
            <person name="Lapidus A."/>
            <person name="Glavina Del Rio T."/>
            <person name="Copeland A."/>
            <person name="Tice H."/>
            <person name="Cheng J.-F."/>
            <person name="Lucas S."/>
            <person name="Nolan M."/>
            <person name="Bruce D."/>
            <person name="Goodwin L."/>
            <person name="Pitluck S."/>
            <person name="Ivanova N."/>
            <person name="Mavromatis K."/>
            <person name="Ovchinnikova G."/>
            <person name="Pati A."/>
            <person name="Chen A."/>
            <person name="Palaniappan K."/>
            <person name="Land M."/>
            <person name="Hauser L."/>
            <person name="Chang Y.-J."/>
            <person name="Jeffries C.D."/>
            <person name="Chain P."/>
            <person name="Brettin T."/>
            <person name="Detter J.C."/>
            <person name="Schuetze A."/>
            <person name="Rohde M."/>
            <person name="Tindall B.J."/>
            <person name="Goeker M."/>
            <person name="Bristow J."/>
            <person name="Eisen J.A."/>
            <person name="Markowitz V."/>
            <person name="Hugenholtz P."/>
            <person name="Kyrpides N.C."/>
            <person name="Klenk H.-P."/>
            <person name="Chen F."/>
        </authorList>
    </citation>
    <scope>NUCLEOTIDE SEQUENCE [LARGE SCALE GENOMIC DNA]</scope>
    <source>
        <strain evidence="6">ATCC 33905 / DSM 74 / LMG 10896 / Claus 1</strain>
    </source>
</reference>
<dbReference type="Gene3D" id="2.60.40.10">
    <property type="entry name" value="Immunoglobulins"/>
    <property type="match status" value="1"/>
</dbReference>
<evidence type="ECO:0000259" key="4">
    <source>
        <dbReference type="PROSITE" id="PS50109"/>
    </source>
</evidence>
<dbReference type="PANTHER" id="PTHR43547">
    <property type="entry name" value="TWO-COMPONENT HISTIDINE KINASE"/>
    <property type="match status" value="1"/>
</dbReference>
<dbReference type="Gene3D" id="1.20.5.1930">
    <property type="match status" value="1"/>
</dbReference>
<dbReference type="eggNOG" id="COG3292">
    <property type="taxonomic scope" value="Bacteria"/>
</dbReference>
<keyword evidence="5" id="KW-0418">Kinase</keyword>
<accession>D2QQM1</accession>
<dbReference type="AlphaFoldDB" id="D2QQM1"/>
<gene>
    <name evidence="5" type="ordered locus">Slin_4824</name>
</gene>
<protein>
    <submittedName>
        <fullName evidence="5">Histidine kinase</fullName>
        <ecNumber evidence="5">2.7.13.3</ecNumber>
    </submittedName>
</protein>
<dbReference type="CDD" id="cd16917">
    <property type="entry name" value="HATPase_UhpB-NarQ-NarX-like"/>
    <property type="match status" value="1"/>
</dbReference>
<dbReference type="KEGG" id="sli:Slin_4824"/>
<sequence>MDNHPYYSRLIRLCRTGFMSLLFINALPLGSWGQSTLIFDHLSTAQGLSQSTVRSICQDREGFMWFGTHDGLNKYDGYSFTVFKADPNDPQNTLHHNIITDIHEDRKGRLWAATLGGGLHQIDKRTGQVTAFELGRNRENAWNTLFSIHEDQTGGLWVASGGGLARFDPATRRFTRYAKPAYPVAITQDASGNYWVGGIQGVSRFDPRTGTFTAINIRNGQFKQPFISSLLLDSKGILWAGSLEGGVWRLDAGGTPLRFTRYNPRGLLTKSIRYNGIYANRRGEVWLATGEGLQRVDPNTDQVTTYTEDRSVPGSLSNNSIQSLYEDRTGSFWVGTNHGVNKTPAYTKAFSAYQIIPTLASTSLNHNYINTLLEDHTGTLWLGSSAGSMDGSFQHDLVAANPVQLHSNQRGPFKSVASLAKQKVWTLYEDRQKRLWAGTEKGLYQYQRAMGHFKRYPFPFSVRCIVQDSAGILWVANHSAGDTTVIAALDLTHSRSTYYYHHPGNTAGLNNAFIYQLLASRSGDIYVATGGGGINRLNPRSGRFIHYLPAYESRASHLNDKEIRCLYEDHQGMIWAGTGLGGLNRLDPRTGRVQVYTTHEGLPSNRILSIIDDDQGNLWLGTARGLSRFDRITQHVRNYEQRDGLPDDEFNTGAVYKRQGRLWFGTRNGFFGFNPDSIQDNTTPPSVYITGLTVMNQRRPLPQRQLTLAHDENFLTIEFVALNFHRPEKNQYAFQLVGLDKQWVFSNARRFASYTNLAPGHYRFRVKAANNDGVWNQTGTSFGLTIEPPWWQTNWFRLMALISLLLGMGITIRFYTRVKLRRQRHELKKVLQAQEEERQRLAADLHDDLGATLSTIKGQLETLPSLRQELEMPIRLMGKAIGDLRFISHNLMPPEFSRLGLAEILGEAIRQRQVSSTPVFLFVTFGQQRRLDLETELIVYRIAVELINNALKHARARHITVQLIFHPEQVCLLVEDDGLGYLASHRPAAGAGLRNIRSRAAYLKGDLVVDSNPRGTMVTLTIHY</sequence>
<dbReference type="InterPro" id="IPR011110">
    <property type="entry name" value="Reg_prop"/>
</dbReference>
<dbReference type="SUPFAM" id="SSF63829">
    <property type="entry name" value="Calcium-dependent phosphotriesterase"/>
    <property type="match status" value="2"/>
</dbReference>
<dbReference type="InterPro" id="IPR036890">
    <property type="entry name" value="HATPase_C_sf"/>
</dbReference>
<feature type="transmembrane region" description="Helical" evidence="3">
    <location>
        <begin position="795"/>
        <end position="815"/>
    </location>
</feature>
<evidence type="ECO:0000313" key="5">
    <source>
        <dbReference type="EMBL" id="ADB40802.1"/>
    </source>
</evidence>
<keyword evidence="3" id="KW-1133">Transmembrane helix</keyword>
<dbReference type="InterPro" id="IPR011123">
    <property type="entry name" value="Y_Y_Y"/>
</dbReference>
<dbReference type="Pfam" id="PF07495">
    <property type="entry name" value="Y_Y_Y"/>
    <property type="match status" value="1"/>
</dbReference>
<dbReference type="InterPro" id="IPR015943">
    <property type="entry name" value="WD40/YVTN_repeat-like_dom_sf"/>
</dbReference>
<keyword evidence="5" id="KW-0808">Transferase</keyword>
<dbReference type="GO" id="GO:0016020">
    <property type="term" value="C:membrane"/>
    <property type="evidence" value="ECO:0007669"/>
    <property type="project" value="InterPro"/>
</dbReference>
<evidence type="ECO:0000256" key="2">
    <source>
        <dbReference type="SAM" id="Coils"/>
    </source>
</evidence>
<keyword evidence="3" id="KW-0812">Transmembrane</keyword>
<keyword evidence="1" id="KW-0597">Phosphoprotein</keyword>
<proteinExistence type="predicted"/>
<dbReference type="SUPFAM" id="SSF55874">
    <property type="entry name" value="ATPase domain of HSP90 chaperone/DNA topoisomerase II/histidine kinase"/>
    <property type="match status" value="1"/>
</dbReference>
<dbReference type="Pfam" id="PF07494">
    <property type="entry name" value="Reg_prop"/>
    <property type="match status" value="7"/>
</dbReference>
<dbReference type="eggNOG" id="COG4585">
    <property type="taxonomic scope" value="Bacteria"/>
</dbReference>
<dbReference type="SUPFAM" id="SSF101898">
    <property type="entry name" value="NHL repeat"/>
    <property type="match status" value="1"/>
</dbReference>
<organism evidence="5 6">
    <name type="scientific">Spirosoma linguale (strain ATCC 33905 / DSM 74 / LMG 10896 / Claus 1)</name>
    <dbReference type="NCBI Taxonomy" id="504472"/>
    <lineage>
        <taxon>Bacteria</taxon>
        <taxon>Pseudomonadati</taxon>
        <taxon>Bacteroidota</taxon>
        <taxon>Cytophagia</taxon>
        <taxon>Cytophagales</taxon>
        <taxon>Cytophagaceae</taxon>
        <taxon>Spirosoma</taxon>
    </lineage>
</organism>
<dbReference type="InterPro" id="IPR011712">
    <property type="entry name" value="Sig_transdc_His_kin_sub3_dim/P"/>
</dbReference>
<keyword evidence="6" id="KW-1185">Reference proteome</keyword>